<evidence type="ECO:0000313" key="8">
    <source>
        <dbReference type="EMBL" id="EYT49006.1"/>
    </source>
</evidence>
<dbReference type="Pfam" id="PF02614">
    <property type="entry name" value="UxaC"/>
    <property type="match status" value="1"/>
</dbReference>
<evidence type="ECO:0000256" key="1">
    <source>
        <dbReference type="ARBA" id="ARBA00001165"/>
    </source>
</evidence>
<proteinExistence type="inferred from homology"/>
<dbReference type="AlphaFoldDB" id="A0A022KXC7"/>
<evidence type="ECO:0000256" key="3">
    <source>
        <dbReference type="ARBA" id="ARBA00008397"/>
    </source>
</evidence>
<accession>A0A022KXC7</accession>
<dbReference type="Proteomes" id="UP000019754">
    <property type="component" value="Unassembled WGS sequence"/>
</dbReference>
<dbReference type="Gene3D" id="1.10.2020.10">
    <property type="entry name" value="uronate isomerase, domain 2, chain A"/>
    <property type="match status" value="1"/>
</dbReference>
<dbReference type="InterPro" id="IPR032466">
    <property type="entry name" value="Metal_Hydrolase"/>
</dbReference>
<comment type="caution">
    <text evidence="8">The sequence shown here is derived from an EMBL/GenBank/DDBJ whole genome shotgun (WGS) entry which is preliminary data.</text>
</comment>
<reference evidence="8 9" key="1">
    <citation type="journal article" date="2013" name="Genome Announc.">
        <title>Draft genome sequence of an Actinobacterium, Brachybacterium muris strain UCD-AY4.</title>
        <authorList>
            <person name="Lo J.R."/>
            <person name="Lang J.M."/>
            <person name="Darling A.E."/>
            <person name="Eisen J.A."/>
            <person name="Coil D.A."/>
        </authorList>
    </citation>
    <scope>NUCLEOTIDE SEQUENCE [LARGE SCALE GENOMIC DNA]</scope>
    <source>
        <strain evidence="8 9">UCD-AY4</strain>
    </source>
</reference>
<dbReference type="GO" id="GO:0019698">
    <property type="term" value="P:D-galacturonate catabolic process"/>
    <property type="evidence" value="ECO:0007669"/>
    <property type="project" value="TreeGrafter"/>
</dbReference>
<dbReference type="PANTHER" id="PTHR30068">
    <property type="entry name" value="URONATE ISOMERASE"/>
    <property type="match status" value="1"/>
</dbReference>
<evidence type="ECO:0000256" key="2">
    <source>
        <dbReference type="ARBA" id="ARBA00004892"/>
    </source>
</evidence>
<evidence type="ECO:0000313" key="9">
    <source>
        <dbReference type="Proteomes" id="UP000019754"/>
    </source>
</evidence>
<evidence type="ECO:0000256" key="6">
    <source>
        <dbReference type="ARBA" id="ARBA00023235"/>
    </source>
</evidence>
<dbReference type="GO" id="GO:0008880">
    <property type="term" value="F:glucuronate isomerase activity"/>
    <property type="evidence" value="ECO:0007669"/>
    <property type="project" value="UniProtKB-EC"/>
</dbReference>
<dbReference type="Gene3D" id="3.20.20.140">
    <property type="entry name" value="Metal-dependent hydrolases"/>
    <property type="match status" value="1"/>
</dbReference>
<dbReference type="STRING" id="1249481.D641_0110260"/>
<evidence type="ECO:0000256" key="5">
    <source>
        <dbReference type="ARBA" id="ARBA00020555"/>
    </source>
</evidence>
<dbReference type="GO" id="GO:0042840">
    <property type="term" value="P:D-glucuronate catabolic process"/>
    <property type="evidence" value="ECO:0007669"/>
    <property type="project" value="TreeGrafter"/>
</dbReference>
<name>A0A022KXC7_9MICO</name>
<keyword evidence="6 8" id="KW-0413">Isomerase</keyword>
<dbReference type="OrthoDB" id="9766564at2"/>
<keyword evidence="9" id="KW-1185">Reference proteome</keyword>
<evidence type="ECO:0000256" key="7">
    <source>
        <dbReference type="SAM" id="MobiDB-lite"/>
    </source>
</evidence>
<dbReference type="HOGENOM" id="CLU_044465_0_0_11"/>
<dbReference type="InterPro" id="IPR003766">
    <property type="entry name" value="Uronate_isomerase"/>
</dbReference>
<gene>
    <name evidence="8" type="ORF">D641_0110260</name>
</gene>
<dbReference type="PANTHER" id="PTHR30068:SF4">
    <property type="entry name" value="URONATE ISOMERASE"/>
    <property type="match status" value="1"/>
</dbReference>
<feature type="region of interest" description="Disordered" evidence="7">
    <location>
        <begin position="467"/>
        <end position="489"/>
    </location>
</feature>
<comment type="pathway">
    <text evidence="2">Carbohydrate metabolism; pentose and glucuronate interconversion.</text>
</comment>
<organism evidence="8 9">
    <name type="scientific">Brachybacterium muris UCD-AY4</name>
    <dbReference type="NCBI Taxonomy" id="1249481"/>
    <lineage>
        <taxon>Bacteria</taxon>
        <taxon>Bacillati</taxon>
        <taxon>Actinomycetota</taxon>
        <taxon>Actinomycetes</taxon>
        <taxon>Micrococcales</taxon>
        <taxon>Dermabacteraceae</taxon>
        <taxon>Brachybacterium</taxon>
    </lineage>
</organism>
<dbReference type="NCBIfam" id="NF002794">
    <property type="entry name" value="PRK02925.1"/>
    <property type="match status" value="1"/>
</dbReference>
<dbReference type="UniPathway" id="UPA00246"/>
<dbReference type="EMBL" id="AORC01000011">
    <property type="protein sequence ID" value="EYT49006.1"/>
    <property type="molecule type" value="Genomic_DNA"/>
</dbReference>
<dbReference type="RefSeq" id="WP_017823577.1">
    <property type="nucleotide sequence ID" value="NZ_AORC01000011.1"/>
</dbReference>
<comment type="similarity">
    <text evidence="3">Belongs to the metallo-dependent hydrolases superfamily. Uronate isomerase family.</text>
</comment>
<comment type="catalytic activity">
    <reaction evidence="1">
        <text>D-glucuronate = D-fructuronate</text>
        <dbReference type="Rhea" id="RHEA:13049"/>
        <dbReference type="ChEBI" id="CHEBI:58720"/>
        <dbReference type="ChEBI" id="CHEBI:59863"/>
        <dbReference type="EC" id="5.3.1.12"/>
    </reaction>
</comment>
<protein>
    <recommendedName>
        <fullName evidence="5">Uronate isomerase</fullName>
        <ecNumber evidence="4">5.3.1.12</ecNumber>
    </recommendedName>
</protein>
<dbReference type="SUPFAM" id="SSF51556">
    <property type="entry name" value="Metallo-dependent hydrolases"/>
    <property type="match status" value="1"/>
</dbReference>
<dbReference type="EC" id="5.3.1.12" evidence="4"/>
<sequence>MSNDAYTPHEDRLLPADPATREIARTLYERMRDQPIISPHGHVDPYLLLDDEPFRDPTSLFITPDHYVTRLLHARGVGLAELGVGRGPLEEQDARAAWRLLAEHWHAYAGTPSRLWMEHEFHQVFGLETVLSPRTADAMYDEIAEKLSRPEFRPRALFDQFRIQVLATTDDPTDDLAAHEALAADDTFTGTVIPTFRPDKYLEPARPDFRELTEALGEAAGQDVDNYDGYTAAMRARRAYFKEHGAVSSDHSHLDPGTARLEEAEASRLYTEAREGRIDADAAAALRRHLLADQARMAADDGLVMTLHPAVHRNHHQGTFEKFGADVGADIPVGVEYTKALAPVLNDVGLEPAFRVVLFTIDETVFSREIAPLAGFYPSVYAGAPWWFIDAPDAILRYRRAVSETIGYSRTSGFIDDTRAFCSIPARHDMARRVDAHHLAGLVAEHRMRLEDAADIADASPATHPREVFRLDGGTAAEATPATSAKKEN</sequence>
<evidence type="ECO:0000256" key="4">
    <source>
        <dbReference type="ARBA" id="ARBA00012546"/>
    </source>
</evidence>